<keyword evidence="3" id="KW-0547">Nucleotide-binding</keyword>
<evidence type="ECO:0000259" key="1">
    <source>
        <dbReference type="PROSITE" id="PS51192"/>
    </source>
</evidence>
<reference evidence="3 4" key="1">
    <citation type="submission" date="2020-03" db="EMBL/GenBank/DDBJ databases">
        <title>Genomic Encyclopedia of Type Strains, Phase IV (KMG-IV): sequencing the most valuable type-strain genomes for metagenomic binning, comparative biology and taxonomic classification.</title>
        <authorList>
            <person name="Goeker M."/>
        </authorList>
    </citation>
    <scope>NUCLEOTIDE SEQUENCE [LARGE SCALE GENOMIC DNA]</scope>
    <source>
        <strain evidence="3 4">DSM 103870</strain>
    </source>
</reference>
<dbReference type="PROSITE" id="PS51192">
    <property type="entry name" value="HELICASE_ATP_BIND_1"/>
    <property type="match status" value="1"/>
</dbReference>
<keyword evidence="3" id="KW-0378">Hydrolase</keyword>
<dbReference type="PANTHER" id="PTHR47396">
    <property type="entry name" value="TYPE I RESTRICTION ENZYME ECOKI R PROTEIN"/>
    <property type="match status" value="1"/>
</dbReference>
<dbReference type="Proteomes" id="UP001429580">
    <property type="component" value="Unassembled WGS sequence"/>
</dbReference>
<feature type="domain" description="Helicase ATP-binding" evidence="1">
    <location>
        <begin position="15"/>
        <end position="170"/>
    </location>
</feature>
<evidence type="ECO:0000313" key="3">
    <source>
        <dbReference type="EMBL" id="NIJ59211.1"/>
    </source>
</evidence>
<dbReference type="GO" id="GO:0004386">
    <property type="term" value="F:helicase activity"/>
    <property type="evidence" value="ECO:0007669"/>
    <property type="project" value="UniProtKB-KW"/>
</dbReference>
<dbReference type="InterPro" id="IPR001650">
    <property type="entry name" value="Helicase_C-like"/>
</dbReference>
<evidence type="ECO:0000313" key="4">
    <source>
        <dbReference type="Proteomes" id="UP001429580"/>
    </source>
</evidence>
<keyword evidence="3" id="KW-0347">Helicase</keyword>
<keyword evidence="3" id="KW-0067">ATP-binding</keyword>
<dbReference type="InterPro" id="IPR014001">
    <property type="entry name" value="Helicase_ATP-bd"/>
</dbReference>
<dbReference type="SUPFAM" id="SSF52540">
    <property type="entry name" value="P-loop containing nucleoside triphosphate hydrolases"/>
    <property type="match status" value="1"/>
</dbReference>
<dbReference type="InterPro" id="IPR027417">
    <property type="entry name" value="P-loop_NTPase"/>
</dbReference>
<dbReference type="Pfam" id="PF10571">
    <property type="entry name" value="UPF0547"/>
    <property type="match status" value="1"/>
</dbReference>
<dbReference type="PANTHER" id="PTHR47396:SF1">
    <property type="entry name" value="ATP-DEPENDENT HELICASE IRC3-RELATED"/>
    <property type="match status" value="1"/>
</dbReference>
<dbReference type="SMART" id="SM00487">
    <property type="entry name" value="DEXDc"/>
    <property type="match status" value="1"/>
</dbReference>
<dbReference type="InterPro" id="IPR050742">
    <property type="entry name" value="Helicase_Restrict-Modif_Enz"/>
</dbReference>
<dbReference type="PROSITE" id="PS51194">
    <property type="entry name" value="HELICASE_CTER"/>
    <property type="match status" value="1"/>
</dbReference>
<name>A0ABX0V7X1_9HYPH</name>
<sequence length="560" mass="60974">MLLRPRQKLFVERSVAALRSHGNTIGVAPTGAGKTIMLSGVVGEILKERDTKACVLAHRDELTAQNRAKFARVNPGLSTSVVDAGEKSWQGRATFAMAPTLARESNLDQLPALDLLVIDEAHHAAADGYRRIIDRVQTRNPKALIYGVTATPNRGDRKGLRPVFSNVADQIRIGELIASGHLVPPRTFVIDVGVQSDLGRVRKTAEDFDMAEVAKVMNRTPVTEAVIRHWREKAGDRQTVVFCADVAHATAVANAFREADVPTVLVTGEMTEASRKAALADFAETRARVIVNVAVLTEGWDHPPTSCVVLLRPSSWRSTMVQMVGRGLRTVNPQEHPGVVKTDCVVLDFGTSTLLHGSLEQDVDLDGREATGEAPTRTCPSCDAIIPLSSRDCPLCGHAFTCDDASDAPQPLGDFVMSEIDLLKRSSFKWCDLFGDDAALVATGFSAWAGVFFLNGRWYAVGGRQGQPTTLVGTGERMVCLASADDWLNEHESDETAHKTRRWLSQPPTDKQLALLPMEYAQDFGLTRYQASALIAFQFNKAAIRRLVFGADRDALARAA</sequence>
<proteinExistence type="predicted"/>
<gene>
    <name evidence="3" type="ORF">FHS82_003066</name>
</gene>
<dbReference type="Pfam" id="PF04851">
    <property type="entry name" value="ResIII"/>
    <property type="match status" value="1"/>
</dbReference>
<dbReference type="Gene3D" id="3.40.50.300">
    <property type="entry name" value="P-loop containing nucleotide triphosphate hydrolases"/>
    <property type="match status" value="2"/>
</dbReference>
<dbReference type="InterPro" id="IPR006935">
    <property type="entry name" value="Helicase/UvrB_N"/>
</dbReference>
<accession>A0ABX0V7X1</accession>
<evidence type="ECO:0000259" key="2">
    <source>
        <dbReference type="PROSITE" id="PS51194"/>
    </source>
</evidence>
<dbReference type="EMBL" id="JAASQI010000007">
    <property type="protein sequence ID" value="NIJ59211.1"/>
    <property type="molecule type" value="Genomic_DNA"/>
</dbReference>
<feature type="domain" description="Helicase C-terminal" evidence="2">
    <location>
        <begin position="221"/>
        <end position="371"/>
    </location>
</feature>
<protein>
    <submittedName>
        <fullName evidence="3">Superfamily II DNA or RNA helicase</fullName>
    </submittedName>
</protein>
<dbReference type="Pfam" id="PF00271">
    <property type="entry name" value="Helicase_C"/>
    <property type="match status" value="1"/>
</dbReference>
<organism evidence="3 4">
    <name type="scientific">Pseudochelatococcus lubricantis</name>
    <dbReference type="NCBI Taxonomy" id="1538102"/>
    <lineage>
        <taxon>Bacteria</taxon>
        <taxon>Pseudomonadati</taxon>
        <taxon>Pseudomonadota</taxon>
        <taxon>Alphaproteobacteria</taxon>
        <taxon>Hyphomicrobiales</taxon>
        <taxon>Chelatococcaceae</taxon>
        <taxon>Pseudochelatococcus</taxon>
    </lineage>
</organism>
<keyword evidence="4" id="KW-1185">Reference proteome</keyword>
<dbReference type="RefSeq" id="WP_166954351.1">
    <property type="nucleotide sequence ID" value="NZ_JAASQI010000007.1"/>
</dbReference>
<dbReference type="InterPro" id="IPR018886">
    <property type="entry name" value="UPF0547"/>
</dbReference>
<comment type="caution">
    <text evidence="3">The sequence shown here is derived from an EMBL/GenBank/DDBJ whole genome shotgun (WGS) entry which is preliminary data.</text>
</comment>